<dbReference type="GO" id="GO:0006308">
    <property type="term" value="P:DNA catabolic process"/>
    <property type="evidence" value="ECO:0007669"/>
    <property type="project" value="TreeGrafter"/>
</dbReference>
<evidence type="ECO:0000256" key="3">
    <source>
        <dbReference type="ARBA" id="ARBA00022723"/>
    </source>
</evidence>
<reference evidence="9" key="1">
    <citation type="submission" date="2021-01" db="UniProtKB">
        <authorList>
            <consortium name="EnsemblMetazoa"/>
        </authorList>
    </citation>
    <scope>IDENTIFICATION</scope>
    <source>
        <strain evidence="9">DH4</strain>
    </source>
</reference>
<dbReference type="AlphaFoldDB" id="A0A7M7IP55"/>
<dbReference type="Proteomes" id="UP000005203">
    <property type="component" value="Linkage group LG11"/>
</dbReference>
<protein>
    <submittedName>
        <fullName evidence="11">Three prime repair exonuclease 2 isoform X3</fullName>
    </submittedName>
</protein>
<keyword evidence="6" id="KW-0460">Magnesium</keyword>
<evidence type="ECO:0000256" key="1">
    <source>
        <dbReference type="ARBA" id="ARBA00001946"/>
    </source>
</evidence>
<dbReference type="Gene3D" id="3.30.420.10">
    <property type="entry name" value="Ribonuclease H-like superfamily/Ribonuclease H"/>
    <property type="match status" value="1"/>
</dbReference>
<proteinExistence type="inferred from homology"/>
<dbReference type="RefSeq" id="XP_016770519.1">
    <property type="nucleotide sequence ID" value="XM_016915030.2"/>
</dbReference>
<accession>A0A8B7KNE2</accession>
<gene>
    <name evidence="9" type="primary">100577651</name>
    <name evidence="11" type="synonym">LOC100577651</name>
</gene>
<dbReference type="PANTHER" id="PTHR13058:SF19">
    <property type="entry name" value="LD40940P"/>
    <property type="match status" value="1"/>
</dbReference>
<organism evidence="9">
    <name type="scientific">Apis mellifera</name>
    <name type="common">Honeybee</name>
    <dbReference type="NCBI Taxonomy" id="7460"/>
    <lineage>
        <taxon>Eukaryota</taxon>
        <taxon>Metazoa</taxon>
        <taxon>Ecdysozoa</taxon>
        <taxon>Arthropoda</taxon>
        <taxon>Hexapoda</taxon>
        <taxon>Insecta</taxon>
        <taxon>Pterygota</taxon>
        <taxon>Neoptera</taxon>
        <taxon>Endopterygota</taxon>
        <taxon>Hymenoptera</taxon>
        <taxon>Apocrita</taxon>
        <taxon>Aculeata</taxon>
        <taxon>Apoidea</taxon>
        <taxon>Anthophila</taxon>
        <taxon>Apidae</taxon>
        <taxon>Apis</taxon>
    </lineage>
</organism>
<evidence type="ECO:0000256" key="6">
    <source>
        <dbReference type="ARBA" id="ARBA00022842"/>
    </source>
</evidence>
<dbReference type="GO" id="GO:0046872">
    <property type="term" value="F:metal ion binding"/>
    <property type="evidence" value="ECO:0007669"/>
    <property type="project" value="UniProtKB-KW"/>
</dbReference>
<reference evidence="11" key="2">
    <citation type="submission" date="2025-04" db="UniProtKB">
        <authorList>
            <consortium name="RefSeq"/>
        </authorList>
    </citation>
    <scope>IDENTIFICATION</scope>
    <source>
        <strain evidence="11">DH4</strain>
        <tissue evidence="11">Whole body</tissue>
    </source>
</reference>
<dbReference type="InterPro" id="IPR013520">
    <property type="entry name" value="Ribonucl_H"/>
</dbReference>
<dbReference type="OrthoDB" id="10250935at2759"/>
<evidence type="ECO:0000259" key="8">
    <source>
        <dbReference type="SMART" id="SM00479"/>
    </source>
</evidence>
<dbReference type="InterPro" id="IPR040393">
    <property type="entry name" value="TREX1/2"/>
</dbReference>
<evidence type="ECO:0000256" key="5">
    <source>
        <dbReference type="ARBA" id="ARBA00022839"/>
    </source>
</evidence>
<dbReference type="InterPro" id="IPR012337">
    <property type="entry name" value="RNaseH-like_sf"/>
</dbReference>
<evidence type="ECO:0000256" key="4">
    <source>
        <dbReference type="ARBA" id="ARBA00022801"/>
    </source>
</evidence>
<feature type="domain" description="Exonuclease" evidence="8">
    <location>
        <begin position="4"/>
        <end position="187"/>
    </location>
</feature>
<name>A0A7M7IP55_APIME</name>
<evidence type="ECO:0000313" key="10">
    <source>
        <dbReference type="Proteomes" id="UP000005203"/>
    </source>
</evidence>
<dbReference type="InterPro" id="IPR036397">
    <property type="entry name" value="RNaseH_sf"/>
</dbReference>
<dbReference type="Pfam" id="PF00929">
    <property type="entry name" value="RNase_T"/>
    <property type="match status" value="1"/>
</dbReference>
<sequence>MIRTFIFFDLETTGLITKNCMPKVTELSLIAVSRTAVCNTKDFLPRVLQKLILPIHPNLNISKEIETLTGLSNENLCEIQHFNCDVYNLIINFINRQKAPTCFVAYNGNNFDYPILLSELKTIDKDRKRSINARRKLDFTNSQPINFKLTNVYKHILGAEPENAHSAEGDCLIMIRCAIQLGNFFVDWADSNAIPLINHISK</sequence>
<accession>A0A7M7IP55</accession>
<keyword evidence="5 11" id="KW-0269">Exonuclease</keyword>
<dbReference type="SUPFAM" id="SSF53098">
    <property type="entry name" value="Ribonuclease H-like"/>
    <property type="match status" value="1"/>
</dbReference>
<comment type="similarity">
    <text evidence="7">Belongs to the exonuclease superfamily. TREX family.</text>
</comment>
<dbReference type="GO" id="GO:0008296">
    <property type="term" value="F:3'-5'-DNA exonuclease activity"/>
    <property type="evidence" value="ECO:0007669"/>
    <property type="project" value="TreeGrafter"/>
</dbReference>
<comment type="cofactor">
    <cofactor evidence="1">
        <name>Mg(2+)</name>
        <dbReference type="ChEBI" id="CHEBI:18420"/>
    </cofactor>
</comment>
<keyword evidence="4" id="KW-0378">Hydrolase</keyword>
<dbReference type="GO" id="GO:0005737">
    <property type="term" value="C:cytoplasm"/>
    <property type="evidence" value="ECO:0007669"/>
    <property type="project" value="TreeGrafter"/>
</dbReference>
<evidence type="ECO:0000313" key="9">
    <source>
        <dbReference type="EnsemblMetazoa" id="XP_016770519"/>
    </source>
</evidence>
<evidence type="ECO:0000256" key="2">
    <source>
        <dbReference type="ARBA" id="ARBA00022722"/>
    </source>
</evidence>
<keyword evidence="10" id="KW-1185">Reference proteome</keyword>
<evidence type="ECO:0000313" key="11">
    <source>
        <dbReference type="RefSeq" id="XP_016770519.1"/>
    </source>
</evidence>
<keyword evidence="3" id="KW-0479">Metal-binding</keyword>
<evidence type="ECO:0000256" key="7">
    <source>
        <dbReference type="ARBA" id="ARBA00025769"/>
    </source>
</evidence>
<dbReference type="SMART" id="SM00479">
    <property type="entry name" value="EXOIII"/>
    <property type="match status" value="1"/>
</dbReference>
<dbReference type="GeneID" id="100577651"/>
<dbReference type="PANTHER" id="PTHR13058">
    <property type="entry name" value="THREE PRIME REPAIR EXONUCLEASE 1, 2"/>
    <property type="match status" value="1"/>
</dbReference>
<keyword evidence="2" id="KW-0540">Nuclease</keyword>
<dbReference type="EnsemblMetazoa" id="XM_016915030">
    <property type="protein sequence ID" value="XP_016770519"/>
    <property type="gene ID" value="LOC100577651"/>
</dbReference>
<dbReference type="GO" id="GO:0003676">
    <property type="term" value="F:nucleic acid binding"/>
    <property type="evidence" value="ECO:0007669"/>
    <property type="project" value="InterPro"/>
</dbReference>